<evidence type="ECO:0000259" key="5">
    <source>
        <dbReference type="PROSITE" id="PS51181"/>
    </source>
</evidence>
<dbReference type="InterPro" id="IPR029023">
    <property type="entry name" value="Tensin_phosphatase"/>
</dbReference>
<dbReference type="GO" id="GO:0051896">
    <property type="term" value="P:regulation of phosphatidylinositol 3-kinase/protein kinase B signal transduction"/>
    <property type="evidence" value="ECO:0007669"/>
    <property type="project" value="TreeGrafter"/>
</dbReference>
<comment type="caution">
    <text evidence="6">The sequence shown here is derived from an EMBL/GenBank/DDBJ whole genome shotgun (WGS) entry which is preliminary data.</text>
</comment>
<dbReference type="Gene3D" id="3.90.190.10">
    <property type="entry name" value="Protein tyrosine phosphatase superfamily"/>
    <property type="match status" value="1"/>
</dbReference>
<dbReference type="InterPro" id="IPR000387">
    <property type="entry name" value="Tyr_Pase_dom"/>
</dbReference>
<reference evidence="6" key="1">
    <citation type="submission" date="2016-06" db="EMBL/GenBank/DDBJ databases">
        <title>Draft Genome sequence of the fungus Inonotus baumii.</title>
        <authorList>
            <person name="Zhu H."/>
            <person name="Lin W."/>
        </authorList>
    </citation>
    <scope>NUCLEOTIDE SEQUENCE</scope>
    <source>
        <strain evidence="6">821</strain>
    </source>
</reference>
<feature type="domain" description="Tyrosine specific protein phosphatases" evidence="4">
    <location>
        <begin position="106"/>
        <end position="145"/>
    </location>
</feature>
<dbReference type="GO" id="GO:0042995">
    <property type="term" value="C:cell projection"/>
    <property type="evidence" value="ECO:0007669"/>
    <property type="project" value="TreeGrafter"/>
</dbReference>
<keyword evidence="2" id="KW-0378">Hydrolase</keyword>
<dbReference type="PANTHER" id="PTHR12305:SF81">
    <property type="entry name" value="PHOSPHATIDYLINOSITOL 3,4,5-TRISPHOSPHATE 3-PHOSPHATASE AND DUAL-SPECIFICITY PROTEIN PHOSPHATASE PTEN"/>
    <property type="match status" value="1"/>
</dbReference>
<dbReference type="PROSITE" id="PS00383">
    <property type="entry name" value="TYR_PHOSPHATASE_1"/>
    <property type="match status" value="1"/>
</dbReference>
<dbReference type="EMBL" id="LNZH02000217">
    <property type="protein sequence ID" value="OCB83945.1"/>
    <property type="molecule type" value="Genomic_DNA"/>
</dbReference>
<keyword evidence="7" id="KW-1185">Reference proteome</keyword>
<feature type="compositionally biased region" description="Basic and acidic residues" evidence="3">
    <location>
        <begin position="490"/>
        <end position="506"/>
    </location>
</feature>
<dbReference type="GO" id="GO:0004725">
    <property type="term" value="F:protein tyrosine phosphatase activity"/>
    <property type="evidence" value="ECO:0007669"/>
    <property type="project" value="TreeGrafter"/>
</dbReference>
<dbReference type="InterPro" id="IPR051281">
    <property type="entry name" value="Dual-spec_lipid-protein_phosph"/>
</dbReference>
<dbReference type="GO" id="GO:0043491">
    <property type="term" value="P:phosphatidylinositol 3-kinase/protein kinase B signal transduction"/>
    <property type="evidence" value="ECO:0007669"/>
    <property type="project" value="TreeGrafter"/>
</dbReference>
<dbReference type="SUPFAM" id="SSF52799">
    <property type="entry name" value="(Phosphotyrosine protein) phosphatases II"/>
    <property type="match status" value="1"/>
</dbReference>
<evidence type="ECO:0000259" key="4">
    <source>
        <dbReference type="PROSITE" id="PS50056"/>
    </source>
</evidence>
<evidence type="ECO:0000313" key="7">
    <source>
        <dbReference type="Proteomes" id="UP000757232"/>
    </source>
</evidence>
<dbReference type="PROSITE" id="PS51181">
    <property type="entry name" value="PPASE_TENSIN"/>
    <property type="match status" value="1"/>
</dbReference>
<dbReference type="PANTHER" id="PTHR12305">
    <property type="entry name" value="PHOSPHATASE WITH HOMOLOGY TO TENSIN"/>
    <property type="match status" value="1"/>
</dbReference>
<feature type="region of interest" description="Disordered" evidence="3">
    <location>
        <begin position="195"/>
        <end position="215"/>
    </location>
</feature>
<feature type="region of interest" description="Disordered" evidence="3">
    <location>
        <begin position="621"/>
        <end position="652"/>
    </location>
</feature>
<feature type="compositionally biased region" description="Polar residues" evidence="3">
    <location>
        <begin position="204"/>
        <end position="215"/>
    </location>
</feature>
<dbReference type="Proteomes" id="UP000757232">
    <property type="component" value="Unassembled WGS sequence"/>
</dbReference>
<feature type="region of interest" description="Disordered" evidence="3">
    <location>
        <begin position="490"/>
        <end position="520"/>
    </location>
</feature>
<dbReference type="GO" id="GO:0005886">
    <property type="term" value="C:plasma membrane"/>
    <property type="evidence" value="ECO:0007669"/>
    <property type="project" value="TreeGrafter"/>
</dbReference>
<dbReference type="InterPro" id="IPR016130">
    <property type="entry name" value="Tyr_Pase_AS"/>
</dbReference>
<dbReference type="GO" id="GO:0016314">
    <property type="term" value="F:phosphatidylinositol-3,4,5-trisphosphate 3-phosphatase activity"/>
    <property type="evidence" value="ECO:0007669"/>
    <property type="project" value="UniProtKB-EC"/>
</dbReference>
<dbReference type="OrthoDB" id="5632at2759"/>
<feature type="region of interest" description="Disordered" evidence="3">
    <location>
        <begin position="233"/>
        <end position="257"/>
    </location>
</feature>
<name>A0A9Q5HQ83_SANBA</name>
<accession>A0A9Q5HQ83</accession>
<evidence type="ECO:0000256" key="3">
    <source>
        <dbReference type="SAM" id="MobiDB-lite"/>
    </source>
</evidence>
<dbReference type="PROSITE" id="PS50056">
    <property type="entry name" value="TYR_PHOSPHATASE_2"/>
    <property type="match status" value="1"/>
</dbReference>
<feature type="domain" description="Phosphatase tensin-type" evidence="5">
    <location>
        <begin position="16"/>
        <end position="322"/>
    </location>
</feature>
<evidence type="ECO:0000256" key="2">
    <source>
        <dbReference type="ARBA" id="ARBA00022801"/>
    </source>
</evidence>
<sequence length="677" mass="76411">MANFVRRIVSGNKARFKDKHLDLELDLVYVTDQIIVMGFPATGVEGIFRNRREDAKKFLDYRHGKNYWVFNFCPLRENSYPASFFDGRVSRYPFPDHHAPPLAILPLFVREAREWLSGSSDRVAVLHCKAGKGRSGTLACAYLLSLDGTPSPPKLQRSMTKEEWAKHRVDQIMETVDTEDMDEEARAIEETRVTEEKEDFFIQEESNTTRQTSSVHLELEQTDAAKVEGPSNVASVIGKPEPETTVLTPSRSPSAEVHHSVDVADENSKMSFKPFTLDDVLALHTARRMKSQSSPDKKLKHGVSIPSQRRWLYYWSLLLMNAAPRDFWQAPLPRVRLREMRVRVRDLGGVKMNLLKIANRVIEKTNAAKYGVQQRGRGPVWVSLARYNDSLVEMLERWERLTRSEDGNFALRRKGSDYMSGDGALREIFADGKWDKGKMIRSFTRLGHWNGERQQTEARCFRLFFDGNVACHTLRPLTEQRWEALQEEMREYDTNPRPEETHEYLSSRKSNAPDSGQSTVSSVTELAHVIDDVSAEKGVILDATRELRAKIYMGQVFLGWFWFIPAFHMPPAPQSSTASAEPSPRSNTTHFVVTRKQVDFPIAAGAALVDVDVSLEWIVPGTDPEADRRGPPKTQTSEDSAKGEGGEPGSGLLAGIRAAVSDASGREAVETLEASDQ</sequence>
<gene>
    <name evidence="6" type="ORF">A7U60_g9154</name>
</gene>
<dbReference type="GO" id="GO:0005829">
    <property type="term" value="C:cytosol"/>
    <property type="evidence" value="ECO:0007669"/>
    <property type="project" value="TreeGrafter"/>
</dbReference>
<evidence type="ECO:0000313" key="6">
    <source>
        <dbReference type="EMBL" id="OCB83945.1"/>
    </source>
</evidence>
<evidence type="ECO:0000256" key="1">
    <source>
        <dbReference type="ARBA" id="ARBA00013015"/>
    </source>
</evidence>
<proteinExistence type="predicted"/>
<dbReference type="AlphaFoldDB" id="A0A9Q5HQ83"/>
<dbReference type="InterPro" id="IPR029021">
    <property type="entry name" value="Prot-tyrosine_phosphatase-like"/>
</dbReference>
<protein>
    <recommendedName>
        <fullName evidence="1">phosphatidylinositol-3,4,5-trisphosphate 3-phosphatase</fullName>
        <ecNumber evidence="1">3.1.3.67</ecNumber>
    </recommendedName>
</protein>
<dbReference type="GO" id="GO:0005634">
    <property type="term" value="C:nucleus"/>
    <property type="evidence" value="ECO:0007669"/>
    <property type="project" value="TreeGrafter"/>
</dbReference>
<dbReference type="EC" id="3.1.3.67" evidence="1"/>
<dbReference type="GO" id="GO:0046856">
    <property type="term" value="P:phosphatidylinositol dephosphorylation"/>
    <property type="evidence" value="ECO:0007669"/>
    <property type="project" value="TreeGrafter"/>
</dbReference>
<dbReference type="GO" id="GO:0048870">
    <property type="term" value="P:cell motility"/>
    <property type="evidence" value="ECO:0007669"/>
    <property type="project" value="TreeGrafter"/>
</dbReference>
<organism evidence="6 7">
    <name type="scientific">Sanghuangporus baumii</name>
    <name type="common">Phellinus baumii</name>
    <dbReference type="NCBI Taxonomy" id="108892"/>
    <lineage>
        <taxon>Eukaryota</taxon>
        <taxon>Fungi</taxon>
        <taxon>Dikarya</taxon>
        <taxon>Basidiomycota</taxon>
        <taxon>Agaricomycotina</taxon>
        <taxon>Agaricomycetes</taxon>
        <taxon>Hymenochaetales</taxon>
        <taxon>Hymenochaetaceae</taxon>
        <taxon>Sanghuangporus</taxon>
    </lineage>
</organism>
<feature type="compositionally biased region" description="Polar residues" evidence="3">
    <location>
        <begin position="507"/>
        <end position="520"/>
    </location>
</feature>